<name>A0ABS4QDL8_9NOCA</name>
<protein>
    <submittedName>
        <fullName evidence="1">Uncharacterized protein</fullName>
    </submittedName>
</protein>
<reference evidence="1 2" key="1">
    <citation type="submission" date="2021-03" db="EMBL/GenBank/DDBJ databases">
        <title>Sequencing the genomes of 1000 actinobacteria strains.</title>
        <authorList>
            <person name="Klenk H.-P."/>
        </authorList>
    </citation>
    <scope>NUCLEOTIDE SEQUENCE [LARGE SCALE GENOMIC DNA]</scope>
    <source>
        <strain evidence="1 2">DSM 45516</strain>
    </source>
</reference>
<organism evidence="1 2">
    <name type="scientific">Nocardia goodfellowii</name>
    <dbReference type="NCBI Taxonomy" id="882446"/>
    <lineage>
        <taxon>Bacteria</taxon>
        <taxon>Bacillati</taxon>
        <taxon>Actinomycetota</taxon>
        <taxon>Actinomycetes</taxon>
        <taxon>Mycobacteriales</taxon>
        <taxon>Nocardiaceae</taxon>
        <taxon>Nocardia</taxon>
    </lineage>
</organism>
<proteinExistence type="predicted"/>
<dbReference type="RefSeq" id="WP_209888962.1">
    <property type="nucleotide sequence ID" value="NZ_JAGGMR010000001.1"/>
</dbReference>
<accession>A0ABS4QDL8</accession>
<comment type="caution">
    <text evidence="1">The sequence shown here is derived from an EMBL/GenBank/DDBJ whole genome shotgun (WGS) entry which is preliminary data.</text>
</comment>
<gene>
    <name evidence="1" type="ORF">BJ987_002680</name>
</gene>
<dbReference type="EMBL" id="JAGGMR010000001">
    <property type="protein sequence ID" value="MBP2189779.1"/>
    <property type="molecule type" value="Genomic_DNA"/>
</dbReference>
<keyword evidence="2" id="KW-1185">Reference proteome</keyword>
<evidence type="ECO:0000313" key="1">
    <source>
        <dbReference type="EMBL" id="MBP2189779.1"/>
    </source>
</evidence>
<sequence>MQVHAYPTDATVPVQLPEAERIAATHLTDPSDTATGVENVVTEFESCFTVVAEIRSTADQTIAPPLRPVSVIDKATGAVSYWPSYPVSLVAERYTAAIADDGLIIEDEWPDAAQG</sequence>
<dbReference type="Proteomes" id="UP001519325">
    <property type="component" value="Unassembled WGS sequence"/>
</dbReference>
<evidence type="ECO:0000313" key="2">
    <source>
        <dbReference type="Proteomes" id="UP001519325"/>
    </source>
</evidence>